<dbReference type="Pfam" id="PF02852">
    <property type="entry name" value="Pyr_redox_dim"/>
    <property type="match status" value="1"/>
</dbReference>
<dbReference type="AlphaFoldDB" id="A0A133NC67"/>
<dbReference type="PRINTS" id="PR00411">
    <property type="entry name" value="PNDRDTASEI"/>
</dbReference>
<dbReference type="InterPro" id="IPR023753">
    <property type="entry name" value="FAD/NAD-binding_dom"/>
</dbReference>
<dbReference type="GO" id="GO:0016491">
    <property type="term" value="F:oxidoreductase activity"/>
    <property type="evidence" value="ECO:0007669"/>
    <property type="project" value="UniProtKB-KW"/>
</dbReference>
<dbReference type="SUPFAM" id="SSF52821">
    <property type="entry name" value="Rhodanese/Cell cycle control phosphatase"/>
    <property type="match status" value="1"/>
</dbReference>
<proteinExistence type="inferred from homology"/>
<evidence type="ECO:0000256" key="2">
    <source>
        <dbReference type="ARBA" id="ARBA00009130"/>
    </source>
</evidence>
<evidence type="ECO:0000313" key="9">
    <source>
        <dbReference type="Proteomes" id="UP000070617"/>
    </source>
</evidence>
<gene>
    <name evidence="8" type="ORF">HMPREF3206_01200</name>
</gene>
<keyword evidence="9" id="KW-1185">Reference proteome</keyword>
<comment type="cofactor">
    <cofactor evidence="1">
        <name>FAD</name>
        <dbReference type="ChEBI" id="CHEBI:57692"/>
    </cofactor>
</comment>
<dbReference type="Pfam" id="PF07992">
    <property type="entry name" value="Pyr_redox_2"/>
    <property type="match status" value="1"/>
</dbReference>
<reference evidence="9" key="1">
    <citation type="submission" date="2016-01" db="EMBL/GenBank/DDBJ databases">
        <authorList>
            <person name="Mitreva M."/>
            <person name="Pepin K.H."/>
            <person name="Mihindukulasuriya K.A."/>
            <person name="Fulton R."/>
            <person name="Fronick C."/>
            <person name="O'Laughlin M."/>
            <person name="Miner T."/>
            <person name="Herter B."/>
            <person name="Rosa B.A."/>
            <person name="Cordes M."/>
            <person name="Tomlinson C."/>
            <person name="Wollam A."/>
            <person name="Palsikar V.B."/>
            <person name="Mardis E.R."/>
            <person name="Wilson R.K."/>
        </authorList>
    </citation>
    <scope>NUCLEOTIDE SEQUENCE [LARGE SCALE GENOMIC DNA]</scope>
    <source>
        <strain evidence="9">CMW8396</strain>
    </source>
</reference>
<evidence type="ECO:0000256" key="3">
    <source>
        <dbReference type="ARBA" id="ARBA00022630"/>
    </source>
</evidence>
<dbReference type="Pfam" id="PF13686">
    <property type="entry name" value="DrsE_2"/>
    <property type="match status" value="1"/>
</dbReference>
<comment type="similarity">
    <text evidence="2">Belongs to the class-III pyridine nucleotide-disulfide oxidoreductase family.</text>
</comment>
<dbReference type="InterPro" id="IPR036873">
    <property type="entry name" value="Rhodanese-like_dom_sf"/>
</dbReference>
<dbReference type="InterPro" id="IPR027396">
    <property type="entry name" value="DsrEFH-like"/>
</dbReference>
<dbReference type="PATRIC" id="fig|134605.3.peg.1183"/>
<dbReference type="InterPro" id="IPR032836">
    <property type="entry name" value="DsrE2-like"/>
</dbReference>
<dbReference type="InterPro" id="IPR016156">
    <property type="entry name" value="FAD/NAD-linked_Rdtase_dimer_sf"/>
</dbReference>
<dbReference type="PRINTS" id="PR00368">
    <property type="entry name" value="FADPNR"/>
</dbReference>
<dbReference type="EMBL" id="LRPX01000058">
    <property type="protein sequence ID" value="KXA13891.1"/>
    <property type="molecule type" value="Genomic_DNA"/>
</dbReference>
<dbReference type="InterPro" id="IPR036188">
    <property type="entry name" value="FAD/NAD-bd_sf"/>
</dbReference>
<dbReference type="SUPFAM" id="SSF75169">
    <property type="entry name" value="DsrEFH-like"/>
    <property type="match status" value="1"/>
</dbReference>
<dbReference type="PANTHER" id="PTHR43429:SF1">
    <property type="entry name" value="NAD(P)H SULFUR OXIDOREDUCTASE (COA-DEPENDENT)"/>
    <property type="match status" value="1"/>
</dbReference>
<dbReference type="InterPro" id="IPR036868">
    <property type="entry name" value="TusA-like_sf"/>
</dbReference>
<dbReference type="STRING" id="134605.HMPREF3206_01200"/>
<dbReference type="InterPro" id="IPR004099">
    <property type="entry name" value="Pyr_nucl-diS_OxRdtase_dimer"/>
</dbReference>
<name>A0A133NC67_9FUSO</name>
<evidence type="ECO:0000256" key="4">
    <source>
        <dbReference type="ARBA" id="ARBA00022827"/>
    </source>
</evidence>
<keyword evidence="4" id="KW-0274">FAD</keyword>
<dbReference type="InterPro" id="IPR001455">
    <property type="entry name" value="TusA-like"/>
</dbReference>
<accession>A0A133NC67</accession>
<evidence type="ECO:0000259" key="7">
    <source>
        <dbReference type="PROSITE" id="PS50206"/>
    </source>
</evidence>
<dbReference type="PROSITE" id="PS01148">
    <property type="entry name" value="UPF0033"/>
    <property type="match status" value="1"/>
</dbReference>
<dbReference type="SUPFAM" id="SSF64307">
    <property type="entry name" value="SirA-like"/>
    <property type="match status" value="1"/>
</dbReference>
<protein>
    <submittedName>
        <fullName evidence="8">Pyridine nucleotide-disulfide oxidoreductase</fullName>
    </submittedName>
</protein>
<dbReference type="PROSITE" id="PS50206">
    <property type="entry name" value="RHODANESE_3"/>
    <property type="match status" value="1"/>
</dbReference>
<dbReference type="Gene3D" id="3.40.250.10">
    <property type="entry name" value="Rhodanese-like domain"/>
    <property type="match status" value="1"/>
</dbReference>
<dbReference type="InterPro" id="IPR050260">
    <property type="entry name" value="FAD-bd_OxRdtase"/>
</dbReference>
<dbReference type="PANTHER" id="PTHR43429">
    <property type="entry name" value="PYRIDINE NUCLEOTIDE-DISULFIDE OXIDOREDUCTASE DOMAIN-CONTAINING"/>
    <property type="match status" value="1"/>
</dbReference>
<organism evidence="8 9">
    <name type="scientific">Fusobacterium equinum</name>
    <dbReference type="NCBI Taxonomy" id="134605"/>
    <lineage>
        <taxon>Bacteria</taxon>
        <taxon>Fusobacteriati</taxon>
        <taxon>Fusobacteriota</taxon>
        <taxon>Fusobacteriia</taxon>
        <taxon>Fusobacteriales</taxon>
        <taxon>Fusobacteriaceae</taxon>
        <taxon>Fusobacterium</taxon>
    </lineage>
</organism>
<sequence length="815" mass="90750">MIYIVLEEKRKMSKKIVIVGGVAGGASTATRLRRLSEEYEIIMFEKGPYPSFANCGLPYHIGNIIPERESLIVQTPEKFKSRFQIDVRTLSEVIAVNTKEKKVQVRIQNGKLYEESYDVLVLSPGAKAWKAEIEGIHSHNIFSLKTIPDMDKIIAKLKNKVCKRVAIIGGGFIGIEAAENIKHLGIETILIEAGDHILAPFDSEFSENLEEEMREQGVDLYLKQRVVKFQVGKELSVFLENGEIVEVDFVIMAMGVRPDTAFLKNSGITLGKRGEILVNEYLETNIPDVYALGDAIPGVALAGPANRQGRIVANNIFGKREKYCGSIGSSIIKVFDIVGAAAGKNEKQLKVEGIEYETVHLYPNSHAGYYPNATQLHAKILFEKESGILLGAQCIGYEGVDKFIDVMATSMHFKGTIYDLSELELCYAPPFGSAKSPVNMAGFIGRNIEDHLMETVSKEEMEDFNIQKHFRLDLRNPEESSVALAECEASIPLDELRDHLEELPKEKEIWCYCAVGLRGYLATRILMQHGFRVKNILGGYRLLPKDWKIENSKEETSNIEKKEEETLYQKKEMEILNVTGLSCPGPLMKLKSKMESMEEGKDLHIIASDPAFANDVQAWVKASGNHLYEVKKEKGFVHAYLSKKESGLVHSSDTKVMETKEGMTIVVFSGDYDKAMAAFVIANGALAMGKRVTMFFTFWGLSILKKENPIAVKKSFIDCLFSVCLPKSWKNLPLSKMNFGGLGAKMMQVIMKRKNIESLDSLIQNAKENGVHIIACTMSMDAMGIVKEELLDGIDFGGVAQYLGAANEGNPNLFI</sequence>
<dbReference type="Pfam" id="PF01206">
    <property type="entry name" value="TusA"/>
    <property type="match status" value="1"/>
</dbReference>
<keyword evidence="5" id="KW-0560">Oxidoreductase</keyword>
<feature type="domain" description="Rhodanese" evidence="7">
    <location>
        <begin position="472"/>
        <end position="556"/>
    </location>
</feature>
<dbReference type="Gene3D" id="3.30.110.40">
    <property type="entry name" value="TusA-like domain"/>
    <property type="match status" value="1"/>
</dbReference>
<comment type="caution">
    <text evidence="8">The sequence shown here is derived from an EMBL/GenBank/DDBJ whole genome shotgun (WGS) entry which is preliminary data.</text>
</comment>
<evidence type="ECO:0000256" key="1">
    <source>
        <dbReference type="ARBA" id="ARBA00001974"/>
    </source>
</evidence>
<evidence type="ECO:0000256" key="6">
    <source>
        <dbReference type="ARBA" id="ARBA00023284"/>
    </source>
</evidence>
<keyword evidence="3" id="KW-0285">Flavoprotein</keyword>
<dbReference type="SUPFAM" id="SSF55424">
    <property type="entry name" value="FAD/NAD-linked reductases, dimerisation (C-terminal) domain"/>
    <property type="match status" value="1"/>
</dbReference>
<keyword evidence="6" id="KW-0676">Redox-active center</keyword>
<evidence type="ECO:0000313" key="8">
    <source>
        <dbReference type="EMBL" id="KXA13891.1"/>
    </source>
</evidence>
<dbReference type="InterPro" id="IPR001763">
    <property type="entry name" value="Rhodanese-like_dom"/>
</dbReference>
<dbReference type="SUPFAM" id="SSF51905">
    <property type="entry name" value="FAD/NAD(P)-binding domain"/>
    <property type="match status" value="2"/>
</dbReference>
<dbReference type="Proteomes" id="UP000070617">
    <property type="component" value="Unassembled WGS sequence"/>
</dbReference>
<evidence type="ECO:0000256" key="5">
    <source>
        <dbReference type="ARBA" id="ARBA00023002"/>
    </source>
</evidence>
<dbReference type="Gene3D" id="3.40.1260.10">
    <property type="entry name" value="DsrEFH-like"/>
    <property type="match status" value="1"/>
</dbReference>
<dbReference type="Gene3D" id="3.50.50.60">
    <property type="entry name" value="FAD/NAD(P)-binding domain"/>
    <property type="match status" value="2"/>
</dbReference>